<feature type="non-terminal residue" evidence="1">
    <location>
        <position position="60"/>
    </location>
</feature>
<sequence>MAILVAVPMVFLYRMIFFGEIVTTNDELERHPINAWLEGYVSQNDQIPQWFPNLFSGMPS</sequence>
<reference evidence="1" key="1">
    <citation type="submission" date="2018-05" db="EMBL/GenBank/DDBJ databases">
        <authorList>
            <person name="Lanie J.A."/>
            <person name="Ng W.-L."/>
            <person name="Kazmierczak K.M."/>
            <person name="Andrzejewski T.M."/>
            <person name="Davidsen T.M."/>
            <person name="Wayne K.J."/>
            <person name="Tettelin H."/>
            <person name="Glass J.I."/>
            <person name="Rusch D."/>
            <person name="Podicherti R."/>
            <person name="Tsui H.-C.T."/>
            <person name="Winkler M.E."/>
        </authorList>
    </citation>
    <scope>NUCLEOTIDE SEQUENCE</scope>
</reference>
<name>A0A381TSI0_9ZZZZ</name>
<proteinExistence type="predicted"/>
<accession>A0A381TSI0</accession>
<evidence type="ECO:0000313" key="1">
    <source>
        <dbReference type="EMBL" id="SVA18804.1"/>
    </source>
</evidence>
<organism evidence="1">
    <name type="scientific">marine metagenome</name>
    <dbReference type="NCBI Taxonomy" id="408172"/>
    <lineage>
        <taxon>unclassified sequences</taxon>
        <taxon>metagenomes</taxon>
        <taxon>ecological metagenomes</taxon>
    </lineage>
</organism>
<gene>
    <name evidence="1" type="ORF">METZ01_LOCUS71658</name>
</gene>
<dbReference type="AlphaFoldDB" id="A0A381TSI0"/>
<protein>
    <submittedName>
        <fullName evidence="1">Uncharacterized protein</fullName>
    </submittedName>
</protein>
<dbReference type="EMBL" id="UINC01005063">
    <property type="protein sequence ID" value="SVA18804.1"/>
    <property type="molecule type" value="Genomic_DNA"/>
</dbReference>